<dbReference type="Gene3D" id="3.40.50.2300">
    <property type="match status" value="2"/>
</dbReference>
<dbReference type="RefSeq" id="WP_025226818.1">
    <property type="nucleotide sequence ID" value="NZ_CP007139.1"/>
</dbReference>
<dbReference type="GO" id="GO:0003700">
    <property type="term" value="F:DNA-binding transcription factor activity"/>
    <property type="evidence" value="ECO:0007669"/>
    <property type="project" value="TreeGrafter"/>
</dbReference>
<keyword evidence="1" id="KW-0805">Transcription regulation</keyword>
<dbReference type="SMART" id="SM00354">
    <property type="entry name" value="HTH_LACI"/>
    <property type="match status" value="1"/>
</dbReference>
<dbReference type="PANTHER" id="PTHR30146:SF109">
    <property type="entry name" value="HTH-TYPE TRANSCRIPTIONAL REGULATOR GALS"/>
    <property type="match status" value="1"/>
</dbReference>
<reference evidence="5 6" key="1">
    <citation type="journal article" date="2014" name="PLoS ONE">
        <title>The first complete genome sequence of the class fimbriimonadia in the phylum armatimonadetes.</title>
        <authorList>
            <person name="Hu Z.Y."/>
            <person name="Wang Y.Z."/>
            <person name="Im W.T."/>
            <person name="Wang S.Y."/>
            <person name="Zhao G.P."/>
            <person name="Zheng H.J."/>
            <person name="Quan Z.X."/>
        </authorList>
    </citation>
    <scope>NUCLEOTIDE SEQUENCE [LARGE SCALE GENOMIC DNA]</scope>
    <source>
        <strain evidence="5">Gsoil 348</strain>
    </source>
</reference>
<evidence type="ECO:0000313" key="6">
    <source>
        <dbReference type="Proteomes" id="UP000027982"/>
    </source>
</evidence>
<dbReference type="Proteomes" id="UP000027982">
    <property type="component" value="Chromosome"/>
</dbReference>
<keyword evidence="6" id="KW-1185">Reference proteome</keyword>
<dbReference type="OrthoDB" id="3258243at2"/>
<dbReference type="InterPro" id="IPR000843">
    <property type="entry name" value="HTH_LacI"/>
</dbReference>
<evidence type="ECO:0000256" key="1">
    <source>
        <dbReference type="ARBA" id="ARBA00023015"/>
    </source>
</evidence>
<dbReference type="PROSITE" id="PS50932">
    <property type="entry name" value="HTH_LACI_2"/>
    <property type="match status" value="1"/>
</dbReference>
<sequence length="332" mass="35693">MASPHNPAATIRDVAAAVGVSPMAVSKVLHGRGENVRVGAETAERIRAAARELKYQPNHLARSLRSRRTQTIGLVFEHFDRVGDENAYFLHLLNGVMSATFPADYTLAICPKLLKVSEQGAIADGRFDGVLWCKPNFTTHTVEGLRDSAVPVVMMHAPPNSVPGVPTYCADNGDALQQGVEHLAKLGHRRIGFIVDQINSLTMEGRERGLAFLSASAELGLEAEILVREIADAPPEGFTGVITFSDYNAGQLLAACDARGVRVPEDLSIIGFDSTPFCERTRPKLTAISQPVQQMARDATVHLLALINGASPPSPPPYKCGFDVRESTGPPP</sequence>
<dbReference type="CDD" id="cd06267">
    <property type="entry name" value="PBP1_LacI_sugar_binding-like"/>
    <property type="match status" value="1"/>
</dbReference>
<evidence type="ECO:0000256" key="2">
    <source>
        <dbReference type="ARBA" id="ARBA00023125"/>
    </source>
</evidence>
<name>A0A068NPB6_FIMGI</name>
<dbReference type="InterPro" id="IPR046335">
    <property type="entry name" value="LacI/GalR-like_sensor"/>
</dbReference>
<dbReference type="InterPro" id="IPR028082">
    <property type="entry name" value="Peripla_BP_I"/>
</dbReference>
<accession>A0A068NPB6</accession>
<gene>
    <name evidence="5" type="ORF">OP10G_1187</name>
</gene>
<dbReference type="Pfam" id="PF13377">
    <property type="entry name" value="Peripla_BP_3"/>
    <property type="match status" value="1"/>
</dbReference>
<dbReference type="KEGG" id="fgi:OP10G_1187"/>
<dbReference type="Gene3D" id="1.10.260.40">
    <property type="entry name" value="lambda repressor-like DNA-binding domains"/>
    <property type="match status" value="1"/>
</dbReference>
<dbReference type="PROSITE" id="PS00356">
    <property type="entry name" value="HTH_LACI_1"/>
    <property type="match status" value="1"/>
</dbReference>
<dbReference type="SUPFAM" id="SSF53822">
    <property type="entry name" value="Periplasmic binding protein-like I"/>
    <property type="match status" value="1"/>
</dbReference>
<dbReference type="PANTHER" id="PTHR30146">
    <property type="entry name" value="LACI-RELATED TRANSCRIPTIONAL REPRESSOR"/>
    <property type="match status" value="1"/>
</dbReference>
<dbReference type="STRING" id="661478.OP10G_1187"/>
<dbReference type="eggNOG" id="COG1609">
    <property type="taxonomic scope" value="Bacteria"/>
</dbReference>
<dbReference type="SUPFAM" id="SSF47413">
    <property type="entry name" value="lambda repressor-like DNA-binding domains"/>
    <property type="match status" value="1"/>
</dbReference>
<evidence type="ECO:0000256" key="3">
    <source>
        <dbReference type="ARBA" id="ARBA00023163"/>
    </source>
</evidence>
<feature type="domain" description="HTH lacI-type" evidence="4">
    <location>
        <begin position="9"/>
        <end position="66"/>
    </location>
</feature>
<evidence type="ECO:0000259" key="4">
    <source>
        <dbReference type="PROSITE" id="PS50932"/>
    </source>
</evidence>
<dbReference type="EMBL" id="CP007139">
    <property type="protein sequence ID" value="AIE84555.1"/>
    <property type="molecule type" value="Genomic_DNA"/>
</dbReference>
<dbReference type="AlphaFoldDB" id="A0A068NPB6"/>
<proteinExistence type="predicted"/>
<keyword evidence="3" id="KW-0804">Transcription</keyword>
<keyword evidence="2" id="KW-0238">DNA-binding</keyword>
<dbReference type="InterPro" id="IPR010982">
    <property type="entry name" value="Lambda_DNA-bd_dom_sf"/>
</dbReference>
<dbReference type="HOGENOM" id="CLU_037628_6_1_0"/>
<dbReference type="CDD" id="cd01392">
    <property type="entry name" value="HTH_LacI"/>
    <property type="match status" value="1"/>
</dbReference>
<evidence type="ECO:0000313" key="5">
    <source>
        <dbReference type="EMBL" id="AIE84555.1"/>
    </source>
</evidence>
<dbReference type="GO" id="GO:0000976">
    <property type="term" value="F:transcription cis-regulatory region binding"/>
    <property type="evidence" value="ECO:0007669"/>
    <property type="project" value="TreeGrafter"/>
</dbReference>
<organism evidence="5 6">
    <name type="scientific">Fimbriimonas ginsengisoli Gsoil 348</name>
    <dbReference type="NCBI Taxonomy" id="661478"/>
    <lineage>
        <taxon>Bacteria</taxon>
        <taxon>Bacillati</taxon>
        <taxon>Armatimonadota</taxon>
        <taxon>Fimbriimonadia</taxon>
        <taxon>Fimbriimonadales</taxon>
        <taxon>Fimbriimonadaceae</taxon>
        <taxon>Fimbriimonas</taxon>
    </lineage>
</organism>
<dbReference type="Pfam" id="PF00356">
    <property type="entry name" value="LacI"/>
    <property type="match status" value="1"/>
</dbReference>
<protein>
    <submittedName>
        <fullName evidence="5">Transcriptional regulator, LacI family</fullName>
    </submittedName>
</protein>